<evidence type="ECO:0000259" key="4">
    <source>
        <dbReference type="Pfam" id="PF00535"/>
    </source>
</evidence>
<dbReference type="Proteomes" id="UP001180081">
    <property type="component" value="Unassembled WGS sequence"/>
</dbReference>
<dbReference type="EC" id="2.4.-.-" evidence="5"/>
<comment type="similarity">
    <text evidence="1">Belongs to the glycosyltransferase 2 family.</text>
</comment>
<proteinExistence type="inferred from homology"/>
<dbReference type="SUPFAM" id="SSF53448">
    <property type="entry name" value="Nucleotide-diphospho-sugar transferases"/>
    <property type="match status" value="1"/>
</dbReference>
<evidence type="ECO:0000256" key="3">
    <source>
        <dbReference type="ARBA" id="ARBA00022679"/>
    </source>
</evidence>
<dbReference type="RefSeq" id="WP_290333964.1">
    <property type="nucleotide sequence ID" value="NZ_JAUFPU010000018.1"/>
</dbReference>
<comment type="caution">
    <text evidence="5">The sequence shown here is derived from an EMBL/GenBank/DDBJ whole genome shotgun (WGS) entry which is preliminary data.</text>
</comment>
<dbReference type="Pfam" id="PF00535">
    <property type="entry name" value="Glycos_transf_2"/>
    <property type="match status" value="1"/>
</dbReference>
<protein>
    <submittedName>
        <fullName evidence="5">Glycosyltransferase</fullName>
        <ecNumber evidence="5">2.4.-.-</ecNumber>
    </submittedName>
</protein>
<organism evidence="5 6">
    <name type="scientific">Chitinimonas viridis</name>
    <dbReference type="NCBI Taxonomy" id="664880"/>
    <lineage>
        <taxon>Bacteria</taxon>
        <taxon>Pseudomonadati</taxon>
        <taxon>Pseudomonadota</taxon>
        <taxon>Betaproteobacteria</taxon>
        <taxon>Neisseriales</taxon>
        <taxon>Chitinibacteraceae</taxon>
        <taxon>Chitinimonas</taxon>
    </lineage>
</organism>
<dbReference type="InterPro" id="IPR029044">
    <property type="entry name" value="Nucleotide-diphossugar_trans"/>
</dbReference>
<dbReference type="GO" id="GO:0016757">
    <property type="term" value="F:glycosyltransferase activity"/>
    <property type="evidence" value="ECO:0007669"/>
    <property type="project" value="UniProtKB-KW"/>
</dbReference>
<keyword evidence="3 5" id="KW-0808">Transferase</keyword>
<dbReference type="Gene3D" id="3.90.550.10">
    <property type="entry name" value="Spore Coat Polysaccharide Biosynthesis Protein SpsA, Chain A"/>
    <property type="match status" value="1"/>
</dbReference>
<dbReference type="PANTHER" id="PTHR43179:SF12">
    <property type="entry name" value="GALACTOFURANOSYLTRANSFERASE GLFT2"/>
    <property type="match status" value="1"/>
</dbReference>
<evidence type="ECO:0000313" key="5">
    <source>
        <dbReference type="EMBL" id="MDN3578637.1"/>
    </source>
</evidence>
<dbReference type="EMBL" id="JAUFPU010000018">
    <property type="protein sequence ID" value="MDN3578637.1"/>
    <property type="molecule type" value="Genomic_DNA"/>
</dbReference>
<accession>A0ABT8BA19</accession>
<evidence type="ECO:0000256" key="1">
    <source>
        <dbReference type="ARBA" id="ARBA00006739"/>
    </source>
</evidence>
<dbReference type="InterPro" id="IPR001173">
    <property type="entry name" value="Glyco_trans_2-like"/>
</dbReference>
<sequence length="287" mass="31771">MLTILIPTWNNLPYLQACVESIRRHSAHAHEIILHLNDGSDGSLAWAKAQGIKYSHTPTNVGICAAMNKAAALATQDYIVFLNDDMVVLPGWDTALLEVAQRQPDDAFLLSGTMIEPRATGNACVIVADYGTSLETLREAELLADYASLPHADWQGASWPPTLVHRNWWQLVGGYSVELSPGMASDTDFAIKMWAAGCRVFHGVAASRVYHFQCRSTGRIRKNDGGGQFLAKWGITQSTFNRYYLRRGTAYNGPLTAPDSSLAYRLARLKCYLKRRLGRLGRPLAFD</sequence>
<reference evidence="5" key="2">
    <citation type="submission" date="2023-06" db="EMBL/GenBank/DDBJ databases">
        <authorList>
            <person name="Lucena T."/>
            <person name="Sun Q."/>
        </authorList>
    </citation>
    <scope>NUCLEOTIDE SEQUENCE</scope>
    <source>
        <strain evidence="5">CECT 7703</strain>
    </source>
</reference>
<feature type="domain" description="Glycosyltransferase 2-like" evidence="4">
    <location>
        <begin position="3"/>
        <end position="111"/>
    </location>
</feature>
<name>A0ABT8BA19_9NEIS</name>
<keyword evidence="6" id="KW-1185">Reference proteome</keyword>
<evidence type="ECO:0000313" key="6">
    <source>
        <dbReference type="Proteomes" id="UP001180081"/>
    </source>
</evidence>
<dbReference type="PANTHER" id="PTHR43179">
    <property type="entry name" value="RHAMNOSYLTRANSFERASE WBBL"/>
    <property type="match status" value="1"/>
</dbReference>
<evidence type="ECO:0000256" key="2">
    <source>
        <dbReference type="ARBA" id="ARBA00022676"/>
    </source>
</evidence>
<keyword evidence="2 5" id="KW-0328">Glycosyltransferase</keyword>
<gene>
    <name evidence="5" type="ORF">QWZ03_17860</name>
</gene>
<reference evidence="5" key="1">
    <citation type="journal article" date="2014" name="Int. J. Syst. Evol. Microbiol.">
        <title>Complete genome of a new Firmicutes species belonging to the dominant human colonic microbiota ('Ruminococcus bicirculans') reveals two chromosomes and a selective capacity to utilize plant glucans.</title>
        <authorList>
            <consortium name="NISC Comparative Sequencing Program"/>
            <person name="Wegmann U."/>
            <person name="Louis P."/>
            <person name="Goesmann A."/>
            <person name="Henrissat B."/>
            <person name="Duncan S.H."/>
            <person name="Flint H.J."/>
        </authorList>
    </citation>
    <scope>NUCLEOTIDE SEQUENCE</scope>
    <source>
        <strain evidence="5">CECT 7703</strain>
    </source>
</reference>